<dbReference type="Pfam" id="PF00023">
    <property type="entry name" value="Ank"/>
    <property type="match status" value="1"/>
</dbReference>
<name>A0AAN7VYD6_9PEZI</name>
<feature type="repeat" description="ANK" evidence="3">
    <location>
        <begin position="175"/>
        <end position="204"/>
    </location>
</feature>
<dbReference type="SUPFAM" id="SSF48403">
    <property type="entry name" value="Ankyrin repeat"/>
    <property type="match status" value="1"/>
</dbReference>
<dbReference type="InterPro" id="IPR036770">
    <property type="entry name" value="Ankyrin_rpt-contain_sf"/>
</dbReference>
<dbReference type="PANTHER" id="PTHR24171:SF8">
    <property type="entry name" value="BRCA1-ASSOCIATED RING DOMAIN PROTEIN 1"/>
    <property type="match status" value="1"/>
</dbReference>
<keyword evidence="2 3" id="KW-0040">ANK repeat</keyword>
<dbReference type="InterPro" id="IPR002110">
    <property type="entry name" value="Ankyrin_rpt"/>
</dbReference>
<accession>A0AAN7VYD6</accession>
<proteinExistence type="predicted"/>
<comment type="caution">
    <text evidence="4">The sequence shown here is derived from an EMBL/GenBank/DDBJ whole genome shotgun (WGS) entry which is preliminary data.</text>
</comment>
<evidence type="ECO:0000313" key="5">
    <source>
        <dbReference type="Proteomes" id="UP001310594"/>
    </source>
</evidence>
<dbReference type="AlphaFoldDB" id="A0AAN7VYD6"/>
<dbReference type="EMBL" id="JAVRQU010000023">
    <property type="protein sequence ID" value="KAK5690919.1"/>
    <property type="molecule type" value="Genomic_DNA"/>
</dbReference>
<reference evidence="4" key="1">
    <citation type="submission" date="2023-08" db="EMBL/GenBank/DDBJ databases">
        <title>Black Yeasts Isolated from many extreme environments.</title>
        <authorList>
            <person name="Coleine C."/>
            <person name="Stajich J.E."/>
            <person name="Selbmann L."/>
        </authorList>
    </citation>
    <scope>NUCLEOTIDE SEQUENCE</scope>
    <source>
        <strain evidence="4">CCFEE 5810</strain>
    </source>
</reference>
<dbReference type="GO" id="GO:0085020">
    <property type="term" value="P:protein K6-linked ubiquitination"/>
    <property type="evidence" value="ECO:0007669"/>
    <property type="project" value="TreeGrafter"/>
</dbReference>
<dbReference type="SMART" id="SM00248">
    <property type="entry name" value="ANK"/>
    <property type="match status" value="3"/>
</dbReference>
<keyword evidence="1" id="KW-0677">Repeat</keyword>
<organism evidence="4 5">
    <name type="scientific">Elasticomyces elasticus</name>
    <dbReference type="NCBI Taxonomy" id="574655"/>
    <lineage>
        <taxon>Eukaryota</taxon>
        <taxon>Fungi</taxon>
        <taxon>Dikarya</taxon>
        <taxon>Ascomycota</taxon>
        <taxon>Pezizomycotina</taxon>
        <taxon>Dothideomycetes</taxon>
        <taxon>Dothideomycetidae</taxon>
        <taxon>Mycosphaerellales</taxon>
        <taxon>Teratosphaeriaceae</taxon>
        <taxon>Elasticomyces</taxon>
    </lineage>
</organism>
<evidence type="ECO:0000313" key="4">
    <source>
        <dbReference type="EMBL" id="KAK5690919.1"/>
    </source>
</evidence>
<gene>
    <name evidence="4" type="ORF">LTR97_012082</name>
</gene>
<dbReference type="PROSITE" id="PS50297">
    <property type="entry name" value="ANK_REP_REGION"/>
    <property type="match status" value="1"/>
</dbReference>
<evidence type="ECO:0000256" key="2">
    <source>
        <dbReference type="ARBA" id="ARBA00023043"/>
    </source>
</evidence>
<dbReference type="PANTHER" id="PTHR24171">
    <property type="entry name" value="ANKYRIN REPEAT DOMAIN-CONTAINING PROTEIN 39-RELATED"/>
    <property type="match status" value="1"/>
</dbReference>
<dbReference type="PROSITE" id="PS50088">
    <property type="entry name" value="ANK_REPEAT"/>
    <property type="match status" value="1"/>
</dbReference>
<dbReference type="GO" id="GO:0004842">
    <property type="term" value="F:ubiquitin-protein transferase activity"/>
    <property type="evidence" value="ECO:0007669"/>
    <property type="project" value="TreeGrafter"/>
</dbReference>
<evidence type="ECO:0000256" key="1">
    <source>
        <dbReference type="ARBA" id="ARBA00022737"/>
    </source>
</evidence>
<dbReference type="Gene3D" id="1.25.40.20">
    <property type="entry name" value="Ankyrin repeat-containing domain"/>
    <property type="match status" value="2"/>
</dbReference>
<sequence length="233" mass="25344">MFSLQERQHVTSTQDVLSALDFSATSEEAFESAPVEAHNSDMDLTRMEAAATTGNLEAVKDVFENAKAGSFMLGVTWFLAHGADPNARCLMDITPLSAAVESASLPTIHQLFDHGTAPVLRGGQLMHHAVVRGLSDRLEIMEYLLSKHPSLSLSKLMYEDEPYCFESQKYFGLGTPLHDAAASCHLDAVEFLLAKGCDASVKDSLGRLAIERARQYKHDSVVLCLELAAGQST</sequence>
<dbReference type="Proteomes" id="UP001310594">
    <property type="component" value="Unassembled WGS sequence"/>
</dbReference>
<protein>
    <submittedName>
        <fullName evidence="4">Uncharacterized protein</fullName>
    </submittedName>
</protein>
<evidence type="ECO:0000256" key="3">
    <source>
        <dbReference type="PROSITE-ProRule" id="PRU00023"/>
    </source>
</evidence>